<evidence type="ECO:0000313" key="2">
    <source>
        <dbReference type="EMBL" id="KKR83345.1"/>
    </source>
</evidence>
<keyword evidence="1" id="KW-0472">Membrane</keyword>
<dbReference type="Gene3D" id="2.60.40.10">
    <property type="entry name" value="Immunoglobulins"/>
    <property type="match status" value="1"/>
</dbReference>
<dbReference type="PANTHER" id="PTHR34475">
    <property type="match status" value="1"/>
</dbReference>
<comment type="caution">
    <text evidence="2">The sequence shown here is derived from an EMBL/GenBank/DDBJ whole genome shotgun (WGS) entry which is preliminary data.</text>
</comment>
<accession>A0A0G0WGC9</accession>
<sequence length="212" mass="24335">MHTVGQILKETREVKLYTLEEVEKAIKIRKELLIALEKDDYLKLPPPTFVRGFIRNYAKFLDLDGEKLLAIYRREFSEKKHKPYIMDAFVNPVKKRKLDITPSRVLGGVVSLMIITFFVYLWLQYRQFIGPPPLTVISPSDQLTTDNPTVMVEGKTDPEVVVMVNSQEIPVDSSGEFQKEITLSSQVNKLTIVATSKFGQKTALEKVVYLKR</sequence>
<keyword evidence="1" id="KW-0812">Transmembrane</keyword>
<feature type="transmembrane region" description="Helical" evidence="1">
    <location>
        <begin position="105"/>
        <end position="123"/>
    </location>
</feature>
<keyword evidence="1" id="KW-1133">Transmembrane helix</keyword>
<dbReference type="InterPro" id="IPR013783">
    <property type="entry name" value="Ig-like_fold"/>
</dbReference>
<dbReference type="EMBL" id="LCAB01000006">
    <property type="protein sequence ID" value="KKR83345.1"/>
    <property type="molecule type" value="Genomic_DNA"/>
</dbReference>
<dbReference type="InterPro" id="IPR010982">
    <property type="entry name" value="Lambda_DNA-bd_dom_sf"/>
</dbReference>
<dbReference type="Pfam" id="PF13413">
    <property type="entry name" value="HTH_25"/>
    <property type="match status" value="1"/>
</dbReference>
<dbReference type="GO" id="GO:0003677">
    <property type="term" value="F:DNA binding"/>
    <property type="evidence" value="ECO:0007669"/>
    <property type="project" value="InterPro"/>
</dbReference>
<name>A0A0G0WGC9_9BACT</name>
<dbReference type="InterPro" id="IPR050400">
    <property type="entry name" value="Bact_Cytoskel_RodZ"/>
</dbReference>
<organism evidence="2 3">
    <name type="scientific">Candidatus Daviesbacteria bacterium GW2011_GWA2_40_9</name>
    <dbReference type="NCBI Taxonomy" id="1618424"/>
    <lineage>
        <taxon>Bacteria</taxon>
        <taxon>Candidatus Daviesiibacteriota</taxon>
    </lineage>
</organism>
<dbReference type="Proteomes" id="UP000034601">
    <property type="component" value="Unassembled WGS sequence"/>
</dbReference>
<gene>
    <name evidence="2" type="ORF">UU29_C0006G0034</name>
</gene>
<proteinExistence type="predicted"/>
<protein>
    <submittedName>
        <fullName evidence="2">Putative transcription regulation protein</fullName>
    </submittedName>
</protein>
<reference evidence="2 3" key="1">
    <citation type="journal article" date="2015" name="Nature">
        <title>rRNA introns, odd ribosomes, and small enigmatic genomes across a large radiation of phyla.</title>
        <authorList>
            <person name="Brown C.T."/>
            <person name="Hug L.A."/>
            <person name="Thomas B.C."/>
            <person name="Sharon I."/>
            <person name="Castelle C.J."/>
            <person name="Singh A."/>
            <person name="Wilkins M.J."/>
            <person name="Williams K.H."/>
            <person name="Banfield J.F."/>
        </authorList>
    </citation>
    <scope>NUCLEOTIDE SEQUENCE [LARGE SCALE GENOMIC DNA]</scope>
</reference>
<evidence type="ECO:0000256" key="1">
    <source>
        <dbReference type="SAM" id="Phobius"/>
    </source>
</evidence>
<evidence type="ECO:0000313" key="3">
    <source>
        <dbReference type="Proteomes" id="UP000034601"/>
    </source>
</evidence>
<dbReference type="Gene3D" id="1.10.260.40">
    <property type="entry name" value="lambda repressor-like DNA-binding domains"/>
    <property type="match status" value="1"/>
</dbReference>
<dbReference type="AlphaFoldDB" id="A0A0G0WGC9"/>
<dbReference type="Pfam" id="PF09136">
    <property type="entry name" value="Glucodextran_B"/>
    <property type="match status" value="1"/>
</dbReference>
<dbReference type="PANTHER" id="PTHR34475:SF1">
    <property type="entry name" value="CYTOSKELETON PROTEIN RODZ"/>
    <property type="match status" value="1"/>
</dbReference>